<dbReference type="EMBL" id="CAUYUJ010007668">
    <property type="protein sequence ID" value="CAK0821579.1"/>
    <property type="molecule type" value="Genomic_DNA"/>
</dbReference>
<feature type="compositionally biased region" description="Gly residues" evidence="1">
    <location>
        <begin position="114"/>
        <end position="123"/>
    </location>
</feature>
<feature type="region of interest" description="Disordered" evidence="1">
    <location>
        <begin position="237"/>
        <end position="272"/>
    </location>
</feature>
<feature type="region of interest" description="Disordered" evidence="1">
    <location>
        <begin position="451"/>
        <end position="478"/>
    </location>
</feature>
<feature type="compositionally biased region" description="Low complexity" evidence="1">
    <location>
        <begin position="423"/>
        <end position="438"/>
    </location>
</feature>
<proteinExistence type="predicted"/>
<feature type="region of interest" description="Disordered" evidence="1">
    <location>
        <begin position="1"/>
        <end position="144"/>
    </location>
</feature>
<feature type="region of interest" description="Disordered" evidence="1">
    <location>
        <begin position="417"/>
        <end position="438"/>
    </location>
</feature>
<protein>
    <recommendedName>
        <fullName evidence="4">EF-hand domain-containing protein</fullName>
    </recommendedName>
</protein>
<name>A0ABN9RQQ9_9DINO</name>
<reference evidence="2" key="1">
    <citation type="submission" date="2023-10" db="EMBL/GenBank/DDBJ databases">
        <authorList>
            <person name="Chen Y."/>
            <person name="Shah S."/>
            <person name="Dougan E. K."/>
            <person name="Thang M."/>
            <person name="Chan C."/>
        </authorList>
    </citation>
    <scope>NUCLEOTIDE SEQUENCE [LARGE SCALE GENOMIC DNA]</scope>
</reference>
<feature type="non-terminal residue" evidence="2">
    <location>
        <position position="1"/>
    </location>
</feature>
<organism evidence="2 3">
    <name type="scientific">Prorocentrum cordatum</name>
    <dbReference type="NCBI Taxonomy" id="2364126"/>
    <lineage>
        <taxon>Eukaryota</taxon>
        <taxon>Sar</taxon>
        <taxon>Alveolata</taxon>
        <taxon>Dinophyceae</taxon>
        <taxon>Prorocentrales</taxon>
        <taxon>Prorocentraceae</taxon>
        <taxon>Prorocentrum</taxon>
    </lineage>
</organism>
<feature type="compositionally biased region" description="Low complexity" evidence="1">
    <location>
        <begin position="40"/>
        <end position="50"/>
    </location>
</feature>
<dbReference type="Proteomes" id="UP001189429">
    <property type="component" value="Unassembled WGS sequence"/>
</dbReference>
<feature type="compositionally biased region" description="Basic residues" evidence="1">
    <location>
        <begin position="26"/>
        <end position="36"/>
    </location>
</feature>
<evidence type="ECO:0000256" key="1">
    <source>
        <dbReference type="SAM" id="MobiDB-lite"/>
    </source>
</evidence>
<comment type="caution">
    <text evidence="2">The sequence shown here is derived from an EMBL/GenBank/DDBJ whole genome shotgun (WGS) entry which is preliminary data.</text>
</comment>
<sequence>DGGHRGIPRSPQATRGRGVGAPLRKSGPRARGRAGRQVHGPAEGAAGAPGLHEVHAGDQVRQPAQGVDGPESGGHAGHRREAVRPRPRAHRVQGERRGAVAVHRSRQQRADHPGGAGSAGGQAAGRAEEDHRVARRARREAQAFGPRCDREIWLKLAGSVDQVEVEGGDDLRLRSHATARWQQQRPHPQGGVHRGPPEHGLLRASRPHLRHDCRTGGQLPEARGFRILGSLAPAPVPLRRSRQRRGRGAQGVAEARPQEPVRGLDQGSGPRQDHAGMLARVPRLLHQSGAGQEEPCRAGRRGPAHVAAIWRAMDDDCSGWIAMRELDPDVFEAVATVKRWGMSVGGVSRGLRELALREMAEEASEELGVRFARPGEGLAGAGNPLQRHKGREDVQAALPGGDIVQVRRDQKGSTCLTSFSRPWSTGTTSSQTQTSCSWTNGTDLELEELEIAMSRMRPTDRRRSSGRRNPAQALGKAA</sequence>
<feature type="region of interest" description="Disordered" evidence="1">
    <location>
        <begin position="178"/>
        <end position="200"/>
    </location>
</feature>
<evidence type="ECO:0000313" key="2">
    <source>
        <dbReference type="EMBL" id="CAK0821579.1"/>
    </source>
</evidence>
<gene>
    <name evidence="2" type="ORF">PCOR1329_LOCUS22813</name>
</gene>
<evidence type="ECO:0008006" key="4">
    <source>
        <dbReference type="Google" id="ProtNLM"/>
    </source>
</evidence>
<keyword evidence="3" id="KW-1185">Reference proteome</keyword>
<evidence type="ECO:0000313" key="3">
    <source>
        <dbReference type="Proteomes" id="UP001189429"/>
    </source>
</evidence>
<accession>A0ABN9RQQ9</accession>